<feature type="domain" description="Sporulation stage II protein D amidase enhancer LytB N-terminal" evidence="2">
    <location>
        <begin position="103"/>
        <end position="194"/>
    </location>
</feature>
<name>A0A4Q1SC26_9BACT</name>
<dbReference type="Proteomes" id="UP000290253">
    <property type="component" value="Unassembled WGS sequence"/>
</dbReference>
<evidence type="ECO:0000256" key="1">
    <source>
        <dbReference type="SAM" id="SignalP"/>
    </source>
</evidence>
<organism evidence="3 4">
    <name type="scientific">Silvibacterium dinghuense</name>
    <dbReference type="NCBI Taxonomy" id="1560006"/>
    <lineage>
        <taxon>Bacteria</taxon>
        <taxon>Pseudomonadati</taxon>
        <taxon>Acidobacteriota</taxon>
        <taxon>Terriglobia</taxon>
        <taxon>Terriglobales</taxon>
        <taxon>Acidobacteriaceae</taxon>
        <taxon>Silvibacterium</taxon>
    </lineage>
</organism>
<sequence length="565" mass="61308">MRWLAGLMLCSALSCLAQQDGGGRDISVALFSTLPPRSITVAASGPQAWWALCATCRHQSFTTPLHIPAVHEVFAGGPLTVRDEEHAQVRTADGRWHLRSESQGNIDVVLTLPSERYVAAVLMGETPSGEPQESLRAMAIVARTIAMRAVPARSTSSQLPSDICDSTACQDMRLGPVSSAVREAVRSTAGKTLWWGSQRAQVFFSGSCGGTTESAGAMWPELAHVPYLRSIQDPYCVRKDRASWHAEIPLAEIQQIAMREGWHIPSHIASAQVIDRTSSLRSRTIAFTDDSGKQSLVSAPALRLAVGRSLGWNLIRSDAYDLRVRNGILVLDGHGHGHGVGLCQQGATEMARMGRSYREILAFYFPGTKVRVTSTDEGWKQGSQEDVRFASTIALKPPLIESAVSAWKIAKSSFPPREQVIPEVIFAPSTELFRQMTLQPGWQLASTAGATITLQPLSVFAANSASLATTLQHEMLHVAVEMSTNEKTPLWLREGMVEVLAGDAPRTPPSLSVADTERLLQNANSRHESEAAHRAAAARTRQLLEHYGMSTVRGWIIGGSSVPTD</sequence>
<dbReference type="PROSITE" id="PS51257">
    <property type="entry name" value="PROKAR_LIPOPROTEIN"/>
    <property type="match status" value="1"/>
</dbReference>
<dbReference type="Pfam" id="PF08486">
    <property type="entry name" value="SpoIID"/>
    <property type="match status" value="1"/>
</dbReference>
<proteinExistence type="predicted"/>
<dbReference type="InterPro" id="IPR013693">
    <property type="entry name" value="SpoIID/LytB_N"/>
</dbReference>
<keyword evidence="1" id="KW-0732">Signal</keyword>
<dbReference type="OrthoDB" id="9794671at2"/>
<reference evidence="3 4" key="1">
    <citation type="journal article" date="2016" name="Int. J. Syst. Evol. Microbiol.">
        <title>Acidipila dinghuensis sp. nov., an acidobacterium isolated from forest soil.</title>
        <authorList>
            <person name="Jiang Y.W."/>
            <person name="Wang J."/>
            <person name="Chen M.H."/>
            <person name="Lv Y.Y."/>
            <person name="Qiu L.H."/>
        </authorList>
    </citation>
    <scope>NUCLEOTIDE SEQUENCE [LARGE SCALE GENOMIC DNA]</scope>
    <source>
        <strain evidence="3 4">DHOF10</strain>
    </source>
</reference>
<dbReference type="RefSeq" id="WP_129209280.1">
    <property type="nucleotide sequence ID" value="NZ_BMGU01000005.1"/>
</dbReference>
<evidence type="ECO:0000313" key="4">
    <source>
        <dbReference type="Proteomes" id="UP000290253"/>
    </source>
</evidence>
<dbReference type="InterPro" id="IPR013486">
    <property type="entry name" value="SpoIID/LytB"/>
</dbReference>
<dbReference type="EMBL" id="SDMK01000003">
    <property type="protein sequence ID" value="RXS94543.1"/>
    <property type="molecule type" value="Genomic_DNA"/>
</dbReference>
<gene>
    <name evidence="3" type="ORF">ESZ00_15880</name>
</gene>
<comment type="caution">
    <text evidence="3">The sequence shown here is derived from an EMBL/GenBank/DDBJ whole genome shotgun (WGS) entry which is preliminary data.</text>
</comment>
<protein>
    <submittedName>
        <fullName evidence="3">SpoIID/LytB domain-containing protein</fullName>
    </submittedName>
</protein>
<accession>A0A4Q1SC26</accession>
<keyword evidence="4" id="KW-1185">Reference proteome</keyword>
<dbReference type="NCBIfam" id="TIGR02669">
    <property type="entry name" value="SpoIID_LytB"/>
    <property type="match status" value="1"/>
</dbReference>
<dbReference type="AlphaFoldDB" id="A0A4Q1SC26"/>
<feature type="signal peptide" evidence="1">
    <location>
        <begin position="1"/>
        <end position="17"/>
    </location>
</feature>
<evidence type="ECO:0000259" key="2">
    <source>
        <dbReference type="Pfam" id="PF08486"/>
    </source>
</evidence>
<feature type="chain" id="PRO_5020675261" evidence="1">
    <location>
        <begin position="18"/>
        <end position="565"/>
    </location>
</feature>
<dbReference type="GO" id="GO:0030435">
    <property type="term" value="P:sporulation resulting in formation of a cellular spore"/>
    <property type="evidence" value="ECO:0007669"/>
    <property type="project" value="InterPro"/>
</dbReference>
<evidence type="ECO:0000313" key="3">
    <source>
        <dbReference type="EMBL" id="RXS94543.1"/>
    </source>
</evidence>